<dbReference type="InterPro" id="IPR003599">
    <property type="entry name" value="Ig_sub"/>
</dbReference>
<dbReference type="CDD" id="cd12888">
    <property type="entry name" value="SPRY_PRY_TRIM7_like"/>
    <property type="match status" value="1"/>
</dbReference>
<feature type="domain" description="Ig-like" evidence="14">
    <location>
        <begin position="150"/>
        <end position="230"/>
    </location>
</feature>
<dbReference type="AlphaFoldDB" id="A0A151MLZ0"/>
<evidence type="ECO:0000256" key="8">
    <source>
        <dbReference type="ARBA" id="ARBA00023180"/>
    </source>
</evidence>
<dbReference type="OrthoDB" id="9986391at2759"/>
<evidence type="ECO:0000256" key="11">
    <source>
        <dbReference type="SAM" id="Phobius"/>
    </source>
</evidence>
<dbReference type="eggNOG" id="ENOG502QSRZ">
    <property type="taxonomic scope" value="Eukaryota"/>
</dbReference>
<dbReference type="Gene3D" id="2.60.120.920">
    <property type="match status" value="1"/>
</dbReference>
<keyword evidence="9" id="KW-0393">Immunoglobulin domain</keyword>
<keyword evidence="8" id="KW-0325">Glycoprotein</keyword>
<dbReference type="PROSITE" id="PS50188">
    <property type="entry name" value="B302_SPRY"/>
    <property type="match status" value="1"/>
</dbReference>
<dbReference type="GO" id="GO:0050852">
    <property type="term" value="P:T cell receptor signaling pathway"/>
    <property type="evidence" value="ECO:0007669"/>
    <property type="project" value="TreeGrafter"/>
</dbReference>
<evidence type="ECO:0000256" key="3">
    <source>
        <dbReference type="ARBA" id="ARBA00022692"/>
    </source>
</evidence>
<comment type="similarity">
    <text evidence="10">Belongs to the SKINT family.</text>
</comment>
<proteinExistence type="inferred from homology"/>
<dbReference type="Gene3D" id="2.60.40.10">
    <property type="entry name" value="Immunoglobulins"/>
    <property type="match status" value="2"/>
</dbReference>
<gene>
    <name evidence="15" type="ORF">Y1Q_0023974</name>
</gene>
<organism evidence="15 16">
    <name type="scientific">Alligator mississippiensis</name>
    <name type="common">American alligator</name>
    <dbReference type="NCBI Taxonomy" id="8496"/>
    <lineage>
        <taxon>Eukaryota</taxon>
        <taxon>Metazoa</taxon>
        <taxon>Chordata</taxon>
        <taxon>Craniata</taxon>
        <taxon>Vertebrata</taxon>
        <taxon>Euteleostomi</taxon>
        <taxon>Archelosauria</taxon>
        <taxon>Archosauria</taxon>
        <taxon>Crocodylia</taxon>
        <taxon>Alligatoridae</taxon>
        <taxon>Alligatorinae</taxon>
        <taxon>Alligator</taxon>
    </lineage>
</organism>
<sequence length="485" mass="53864">MGAQHPGSDTALASAFLILCLQAAPVASSTGHFEVITPNPTVSILLGKEALLVCQLLPARNAEAMEIRWTQIRDDKEKLIYQKGRNEIQGEAYRGQTHLLTSAMQRGTVSLLIGNVTLADQGKYGCDFQSPDFFNSAEQELQVTSSGSDPHLNLTRDGNGGIQVTCLSAGWYPKPRLFWTNSRGETLRPDSEEEDDNDGGLFNLSSSLVVMEGSDPVLSCTVRPSTRSVDSMSSVLITDTLFPRPNHWRTGLIVFLLILCCPVIVFAVYLWRIHKAKGAVYSELGKIKKKLDSKPVFDKAAFEPVTLDRNTAHPSLVVSMDQRSVTARDMPQSVTDSPEKFDQYSCVLGTDCYTSGVHYWDVEVGDEQGWALGVTRESANRRGRFSFSPEQGTWAIQLSMGQYQAVNAEWSLLDLSQKPRKIRVYLDYDNGVVCFYDIDTMAPIHAFTASFSGKIYPFFWVWSVGTSLRLAHFHSTAYTKNVRVV</sequence>
<evidence type="ECO:0000259" key="14">
    <source>
        <dbReference type="PROSITE" id="PS50835"/>
    </source>
</evidence>
<dbReference type="Pfam" id="PF00622">
    <property type="entry name" value="SPRY"/>
    <property type="match status" value="1"/>
</dbReference>
<feature type="signal peptide" evidence="12">
    <location>
        <begin position="1"/>
        <end position="28"/>
    </location>
</feature>
<comment type="similarity">
    <text evidence="2">Belongs to the immunoglobulin superfamily. BTN/MOG family.</text>
</comment>
<dbReference type="Pfam" id="PF22705">
    <property type="entry name" value="C2-set_3"/>
    <property type="match status" value="1"/>
</dbReference>
<dbReference type="InterPro" id="IPR003879">
    <property type="entry name" value="Butyrophylin_SPRY"/>
</dbReference>
<dbReference type="InterPro" id="IPR043136">
    <property type="entry name" value="B30.2/SPRY_sf"/>
</dbReference>
<evidence type="ECO:0000256" key="2">
    <source>
        <dbReference type="ARBA" id="ARBA00007591"/>
    </source>
</evidence>
<evidence type="ECO:0000256" key="1">
    <source>
        <dbReference type="ARBA" id="ARBA00004479"/>
    </source>
</evidence>
<dbReference type="FunFam" id="2.60.40.10:FF:000088">
    <property type="entry name" value="Butyrophilin subfamily 1 member A1"/>
    <property type="match status" value="1"/>
</dbReference>
<keyword evidence="5 11" id="KW-1133">Transmembrane helix</keyword>
<dbReference type="SUPFAM" id="SSF48726">
    <property type="entry name" value="Immunoglobulin"/>
    <property type="match status" value="2"/>
</dbReference>
<dbReference type="GO" id="GO:0042110">
    <property type="term" value="P:T cell activation"/>
    <property type="evidence" value="ECO:0007669"/>
    <property type="project" value="UniProtKB-ARBA"/>
</dbReference>
<evidence type="ECO:0000313" key="15">
    <source>
        <dbReference type="EMBL" id="KYO25542.1"/>
    </source>
</evidence>
<dbReference type="SMART" id="SM00449">
    <property type="entry name" value="SPRY"/>
    <property type="match status" value="1"/>
</dbReference>
<dbReference type="InterPro" id="IPR036179">
    <property type="entry name" value="Ig-like_dom_sf"/>
</dbReference>
<feature type="chain" id="PRO_5007585254" evidence="12">
    <location>
        <begin position="29"/>
        <end position="485"/>
    </location>
</feature>
<comment type="subcellular location">
    <subcellularLocation>
        <location evidence="1">Membrane</location>
        <topology evidence="1">Single-pass type I membrane protein</topology>
    </subcellularLocation>
</comment>
<dbReference type="GO" id="GO:0001817">
    <property type="term" value="P:regulation of cytokine production"/>
    <property type="evidence" value="ECO:0007669"/>
    <property type="project" value="TreeGrafter"/>
</dbReference>
<dbReference type="FunFam" id="2.60.120.920:FF:000004">
    <property type="entry name" value="Butyrophilin subfamily 1 member A1"/>
    <property type="match status" value="1"/>
</dbReference>
<evidence type="ECO:0000313" key="16">
    <source>
        <dbReference type="Proteomes" id="UP000050525"/>
    </source>
</evidence>
<dbReference type="Proteomes" id="UP000050525">
    <property type="component" value="Unassembled WGS sequence"/>
</dbReference>
<protein>
    <submittedName>
        <fullName evidence="15">Butyrophilin subfamily 1 member A1-like</fullName>
    </submittedName>
</protein>
<evidence type="ECO:0000256" key="6">
    <source>
        <dbReference type="ARBA" id="ARBA00023136"/>
    </source>
</evidence>
<dbReference type="PROSITE" id="PS50835">
    <property type="entry name" value="IG_LIKE"/>
    <property type="match status" value="2"/>
</dbReference>
<dbReference type="FunFam" id="2.60.40.10:FF:000142">
    <property type="entry name" value="V-set domain-containing T-cell activation inhibitor 1"/>
    <property type="match status" value="1"/>
</dbReference>
<dbReference type="GO" id="GO:0050863">
    <property type="term" value="P:regulation of T cell activation"/>
    <property type="evidence" value="ECO:0007669"/>
    <property type="project" value="UniProtKB-ARBA"/>
</dbReference>
<comment type="caution">
    <text evidence="15">The sequence shown here is derived from an EMBL/GenBank/DDBJ whole genome shotgun (WGS) entry which is preliminary data.</text>
</comment>
<evidence type="ECO:0000256" key="10">
    <source>
        <dbReference type="ARBA" id="ARBA00038221"/>
    </source>
</evidence>
<dbReference type="InterPro" id="IPR007110">
    <property type="entry name" value="Ig-like_dom"/>
</dbReference>
<keyword evidence="4 12" id="KW-0732">Signal</keyword>
<dbReference type="Pfam" id="PF13765">
    <property type="entry name" value="PRY"/>
    <property type="match status" value="1"/>
</dbReference>
<dbReference type="SMART" id="SM00409">
    <property type="entry name" value="IG"/>
    <property type="match status" value="1"/>
</dbReference>
<feature type="domain" description="Ig-like" evidence="14">
    <location>
        <begin position="25"/>
        <end position="144"/>
    </location>
</feature>
<evidence type="ECO:0000256" key="5">
    <source>
        <dbReference type="ARBA" id="ARBA00022989"/>
    </source>
</evidence>
<dbReference type="InterPro" id="IPR013320">
    <property type="entry name" value="ConA-like_dom_sf"/>
</dbReference>
<dbReference type="Pfam" id="PF07686">
    <property type="entry name" value="V-set"/>
    <property type="match status" value="1"/>
</dbReference>
<dbReference type="InterPro" id="IPR050504">
    <property type="entry name" value="IgSF_BTN/MOG"/>
</dbReference>
<dbReference type="InterPro" id="IPR003877">
    <property type="entry name" value="SPRY_dom"/>
</dbReference>
<dbReference type="InterPro" id="IPR013106">
    <property type="entry name" value="Ig_V-set"/>
</dbReference>
<keyword evidence="16" id="KW-1185">Reference proteome</keyword>
<dbReference type="PANTHER" id="PTHR24100">
    <property type="entry name" value="BUTYROPHILIN"/>
    <property type="match status" value="1"/>
</dbReference>
<evidence type="ECO:0000259" key="13">
    <source>
        <dbReference type="PROSITE" id="PS50188"/>
    </source>
</evidence>
<reference evidence="15 16" key="1">
    <citation type="journal article" date="2012" name="Genome Biol.">
        <title>Sequencing three crocodilian genomes to illuminate the evolution of archosaurs and amniotes.</title>
        <authorList>
            <person name="St John J.A."/>
            <person name="Braun E.L."/>
            <person name="Isberg S.R."/>
            <person name="Miles L.G."/>
            <person name="Chong A.Y."/>
            <person name="Gongora J."/>
            <person name="Dalzell P."/>
            <person name="Moran C."/>
            <person name="Bed'hom B."/>
            <person name="Abzhanov A."/>
            <person name="Burgess S.C."/>
            <person name="Cooksey A.M."/>
            <person name="Castoe T.A."/>
            <person name="Crawford N.G."/>
            <person name="Densmore L.D."/>
            <person name="Drew J.C."/>
            <person name="Edwards S.V."/>
            <person name="Faircloth B.C."/>
            <person name="Fujita M.K."/>
            <person name="Greenwold M.J."/>
            <person name="Hoffmann F.G."/>
            <person name="Howard J.M."/>
            <person name="Iguchi T."/>
            <person name="Janes D.E."/>
            <person name="Khan S.Y."/>
            <person name="Kohno S."/>
            <person name="de Koning A.J."/>
            <person name="Lance S.L."/>
            <person name="McCarthy F.M."/>
            <person name="McCormack J.E."/>
            <person name="Merchant M.E."/>
            <person name="Peterson D.G."/>
            <person name="Pollock D.D."/>
            <person name="Pourmand N."/>
            <person name="Raney B.J."/>
            <person name="Roessler K.A."/>
            <person name="Sanford J.R."/>
            <person name="Sawyer R.H."/>
            <person name="Schmidt C.J."/>
            <person name="Triplett E.W."/>
            <person name="Tuberville T.D."/>
            <person name="Venegas-Anaya M."/>
            <person name="Howard J.T."/>
            <person name="Jarvis E.D."/>
            <person name="Guillette L.J.Jr."/>
            <person name="Glenn T.C."/>
            <person name="Green R.E."/>
            <person name="Ray D.A."/>
        </authorList>
    </citation>
    <scope>NUCLEOTIDE SEQUENCE [LARGE SCALE GENOMIC DNA]</scope>
    <source>
        <strain evidence="15">KSC_2009_1</strain>
    </source>
</reference>
<evidence type="ECO:0000256" key="7">
    <source>
        <dbReference type="ARBA" id="ARBA00023157"/>
    </source>
</evidence>
<keyword evidence="6 11" id="KW-0472">Membrane</keyword>
<dbReference type="SUPFAM" id="SSF49899">
    <property type="entry name" value="Concanavalin A-like lectins/glucanases"/>
    <property type="match status" value="1"/>
</dbReference>
<name>A0A151MLZ0_ALLMI</name>
<dbReference type="KEGG" id="amj:102562313"/>
<dbReference type="EMBL" id="AKHW03005753">
    <property type="protein sequence ID" value="KYO25542.1"/>
    <property type="molecule type" value="Genomic_DNA"/>
</dbReference>
<dbReference type="GO" id="GO:0009897">
    <property type="term" value="C:external side of plasma membrane"/>
    <property type="evidence" value="ECO:0007669"/>
    <property type="project" value="TreeGrafter"/>
</dbReference>
<dbReference type="InterPro" id="IPR053896">
    <property type="entry name" value="BTN3A2-like_Ig-C"/>
</dbReference>
<feature type="domain" description="B30.2/SPRY" evidence="13">
    <location>
        <begin position="284"/>
        <end position="477"/>
    </location>
</feature>
<dbReference type="GO" id="GO:0005102">
    <property type="term" value="F:signaling receptor binding"/>
    <property type="evidence" value="ECO:0007669"/>
    <property type="project" value="TreeGrafter"/>
</dbReference>
<accession>A0A151MLZ0</accession>
<dbReference type="SMART" id="SM00589">
    <property type="entry name" value="PRY"/>
    <property type="match status" value="1"/>
</dbReference>
<keyword evidence="3 11" id="KW-0812">Transmembrane</keyword>
<feature type="transmembrane region" description="Helical" evidence="11">
    <location>
        <begin position="252"/>
        <end position="271"/>
    </location>
</feature>
<keyword evidence="7" id="KW-1015">Disulfide bond</keyword>
<evidence type="ECO:0000256" key="9">
    <source>
        <dbReference type="ARBA" id="ARBA00023319"/>
    </source>
</evidence>
<evidence type="ECO:0000256" key="12">
    <source>
        <dbReference type="SAM" id="SignalP"/>
    </source>
</evidence>
<dbReference type="InterPro" id="IPR006574">
    <property type="entry name" value="PRY"/>
</dbReference>
<dbReference type="InterPro" id="IPR013783">
    <property type="entry name" value="Ig-like_fold"/>
</dbReference>
<dbReference type="InterPro" id="IPR001870">
    <property type="entry name" value="B30.2/SPRY"/>
</dbReference>
<evidence type="ECO:0000256" key="4">
    <source>
        <dbReference type="ARBA" id="ARBA00022729"/>
    </source>
</evidence>
<dbReference type="GO" id="GO:1903037">
    <property type="term" value="P:regulation of leukocyte cell-cell adhesion"/>
    <property type="evidence" value="ECO:0007669"/>
    <property type="project" value="UniProtKB-ARBA"/>
</dbReference>
<dbReference type="PRINTS" id="PR01407">
    <property type="entry name" value="BUTYPHLNCDUF"/>
</dbReference>